<feature type="domain" description="HTH hxlR-type" evidence="4">
    <location>
        <begin position="32"/>
        <end position="130"/>
    </location>
</feature>
<keyword evidence="3" id="KW-0804">Transcription</keyword>
<accession>A0A951PE79</accession>
<keyword evidence="2" id="KW-0238">DNA-binding</keyword>
<name>A0A951PE79_9CYAN</name>
<sequence>MLNPNLQLDLQPELQPKLEAKLDRDHCLEAQCPIQFVLDLLGNKWSILVLRELFGGDHRTHELLSALPGISTKTLTQRLRELEAYGLVERRIYAEIPPRVEYSLTSKGQQIQPVMAALHQVGSQWLEQDPCICPLNQVVTPSSGTTVIG</sequence>
<evidence type="ECO:0000313" key="5">
    <source>
        <dbReference type="EMBL" id="MBW4467753.1"/>
    </source>
</evidence>
<dbReference type="EMBL" id="JAHHHV010000080">
    <property type="protein sequence ID" value="MBW4467753.1"/>
    <property type="molecule type" value="Genomic_DNA"/>
</dbReference>
<dbReference type="InterPro" id="IPR036390">
    <property type="entry name" value="WH_DNA-bd_sf"/>
</dbReference>
<evidence type="ECO:0000256" key="3">
    <source>
        <dbReference type="ARBA" id="ARBA00023163"/>
    </source>
</evidence>
<dbReference type="PROSITE" id="PS51118">
    <property type="entry name" value="HTH_HXLR"/>
    <property type="match status" value="1"/>
</dbReference>
<dbReference type="Pfam" id="PF01638">
    <property type="entry name" value="HxlR"/>
    <property type="match status" value="1"/>
</dbReference>
<dbReference type="PANTHER" id="PTHR33204">
    <property type="entry name" value="TRANSCRIPTIONAL REGULATOR, MARR FAMILY"/>
    <property type="match status" value="1"/>
</dbReference>
<dbReference type="InterPro" id="IPR036388">
    <property type="entry name" value="WH-like_DNA-bd_sf"/>
</dbReference>
<proteinExistence type="predicted"/>
<reference evidence="5" key="1">
    <citation type="submission" date="2021-05" db="EMBL/GenBank/DDBJ databases">
        <authorList>
            <person name="Pietrasiak N."/>
            <person name="Ward R."/>
            <person name="Stajich J.E."/>
            <person name="Kurbessoian T."/>
        </authorList>
    </citation>
    <scope>NUCLEOTIDE SEQUENCE</scope>
    <source>
        <strain evidence="5">GSE-TBD4-15B</strain>
    </source>
</reference>
<dbReference type="GO" id="GO:0003677">
    <property type="term" value="F:DNA binding"/>
    <property type="evidence" value="ECO:0007669"/>
    <property type="project" value="UniProtKB-KW"/>
</dbReference>
<evidence type="ECO:0000259" key="4">
    <source>
        <dbReference type="PROSITE" id="PS51118"/>
    </source>
</evidence>
<reference evidence="5" key="2">
    <citation type="journal article" date="2022" name="Microbiol. Resour. Announc.">
        <title>Metagenome Sequencing to Explore Phylogenomics of Terrestrial Cyanobacteria.</title>
        <authorList>
            <person name="Ward R.D."/>
            <person name="Stajich J.E."/>
            <person name="Johansen J.R."/>
            <person name="Huntemann M."/>
            <person name="Clum A."/>
            <person name="Foster B."/>
            <person name="Foster B."/>
            <person name="Roux S."/>
            <person name="Palaniappan K."/>
            <person name="Varghese N."/>
            <person name="Mukherjee S."/>
            <person name="Reddy T.B.K."/>
            <person name="Daum C."/>
            <person name="Copeland A."/>
            <person name="Chen I.A."/>
            <person name="Ivanova N.N."/>
            <person name="Kyrpides N.C."/>
            <person name="Shapiro N."/>
            <person name="Eloe-Fadrosh E.A."/>
            <person name="Pietrasiak N."/>
        </authorList>
    </citation>
    <scope>NUCLEOTIDE SEQUENCE</scope>
    <source>
        <strain evidence="5">GSE-TBD4-15B</strain>
    </source>
</reference>
<dbReference type="SUPFAM" id="SSF46785">
    <property type="entry name" value="Winged helix' DNA-binding domain"/>
    <property type="match status" value="1"/>
</dbReference>
<organism evidence="5 6">
    <name type="scientific">Pegethrix bostrychoides GSE-TBD4-15B</name>
    <dbReference type="NCBI Taxonomy" id="2839662"/>
    <lineage>
        <taxon>Bacteria</taxon>
        <taxon>Bacillati</taxon>
        <taxon>Cyanobacteriota</taxon>
        <taxon>Cyanophyceae</taxon>
        <taxon>Oculatellales</taxon>
        <taxon>Oculatellaceae</taxon>
        <taxon>Pegethrix</taxon>
    </lineage>
</organism>
<dbReference type="CDD" id="cd00090">
    <property type="entry name" value="HTH_ARSR"/>
    <property type="match status" value="1"/>
</dbReference>
<dbReference type="AlphaFoldDB" id="A0A951PE79"/>
<dbReference type="InterPro" id="IPR002577">
    <property type="entry name" value="HTH_HxlR"/>
</dbReference>
<dbReference type="Proteomes" id="UP000707356">
    <property type="component" value="Unassembled WGS sequence"/>
</dbReference>
<evidence type="ECO:0000256" key="2">
    <source>
        <dbReference type="ARBA" id="ARBA00023125"/>
    </source>
</evidence>
<protein>
    <submittedName>
        <fullName evidence="5">Helix-turn-helix transcriptional regulator</fullName>
    </submittedName>
</protein>
<comment type="caution">
    <text evidence="5">The sequence shown here is derived from an EMBL/GenBank/DDBJ whole genome shotgun (WGS) entry which is preliminary data.</text>
</comment>
<gene>
    <name evidence="5" type="ORF">KME07_20185</name>
</gene>
<keyword evidence="1" id="KW-0805">Transcription regulation</keyword>
<dbReference type="PANTHER" id="PTHR33204:SF37">
    <property type="entry name" value="HTH-TYPE TRANSCRIPTIONAL REGULATOR YODB"/>
    <property type="match status" value="1"/>
</dbReference>
<evidence type="ECO:0000313" key="6">
    <source>
        <dbReference type="Proteomes" id="UP000707356"/>
    </source>
</evidence>
<evidence type="ECO:0000256" key="1">
    <source>
        <dbReference type="ARBA" id="ARBA00023015"/>
    </source>
</evidence>
<dbReference type="InterPro" id="IPR011991">
    <property type="entry name" value="ArsR-like_HTH"/>
</dbReference>
<dbReference type="Gene3D" id="1.10.10.10">
    <property type="entry name" value="Winged helix-like DNA-binding domain superfamily/Winged helix DNA-binding domain"/>
    <property type="match status" value="1"/>
</dbReference>